<feature type="transmembrane region" description="Helical" evidence="7">
    <location>
        <begin position="24"/>
        <end position="47"/>
    </location>
</feature>
<feature type="transmembrane region" description="Helical" evidence="7">
    <location>
        <begin position="214"/>
        <end position="231"/>
    </location>
</feature>
<feature type="transmembrane region" description="Helical" evidence="7">
    <location>
        <begin position="120"/>
        <end position="140"/>
    </location>
</feature>
<keyword evidence="6 7" id="KW-0472">Membrane</keyword>
<dbReference type="AlphaFoldDB" id="A0A6B1DDV0"/>
<evidence type="ECO:0000256" key="4">
    <source>
        <dbReference type="ARBA" id="ARBA00022692"/>
    </source>
</evidence>
<dbReference type="InterPro" id="IPR050366">
    <property type="entry name" value="BP-dependent_transpt_permease"/>
</dbReference>
<comment type="caution">
    <text evidence="9">The sequence shown here is derived from an EMBL/GenBank/DDBJ whole genome shotgun (WGS) entry which is preliminary data.</text>
</comment>
<dbReference type="PANTHER" id="PTHR43386">
    <property type="entry name" value="OLIGOPEPTIDE TRANSPORT SYSTEM PERMEASE PROTEIN APPC"/>
    <property type="match status" value="1"/>
</dbReference>
<protein>
    <submittedName>
        <fullName evidence="9">ABC transporter permease</fullName>
    </submittedName>
</protein>
<dbReference type="PANTHER" id="PTHR43386:SF25">
    <property type="entry name" value="PEPTIDE ABC TRANSPORTER PERMEASE PROTEIN"/>
    <property type="match status" value="1"/>
</dbReference>
<dbReference type="GO" id="GO:0055085">
    <property type="term" value="P:transmembrane transport"/>
    <property type="evidence" value="ECO:0007669"/>
    <property type="project" value="InterPro"/>
</dbReference>
<dbReference type="InterPro" id="IPR035906">
    <property type="entry name" value="MetI-like_sf"/>
</dbReference>
<dbReference type="SUPFAM" id="SSF161098">
    <property type="entry name" value="MetI-like"/>
    <property type="match status" value="1"/>
</dbReference>
<dbReference type="Gene3D" id="1.10.3720.10">
    <property type="entry name" value="MetI-like"/>
    <property type="match status" value="1"/>
</dbReference>
<sequence>MTATNYLQNDGRVHRFLRADTGRFLLPLVVLPGIAVLTLAVFGPWLAPHALGTTVGAPFQPPGDGYLFGTDRLGRDLWSQILYGGRGMLLAPLAATVATVVVGTAVGVTIGYLKGRVEAVILAALDLLLVLPPVLVMLVLATGWGGGAPVIVLTMVLTGAPFLARLTRASTLEVSQAPYVQVSVTQGDSTFTILRREILPNIVGPVLADSGMRFVGALYLVAALSLLGFGPETPKTDWAVMIRENAEGAGLNLWALALPTLMIALLSISANLVLQSIADRFAR</sequence>
<evidence type="ECO:0000259" key="8">
    <source>
        <dbReference type="PROSITE" id="PS50928"/>
    </source>
</evidence>
<evidence type="ECO:0000256" key="1">
    <source>
        <dbReference type="ARBA" id="ARBA00004651"/>
    </source>
</evidence>
<keyword evidence="3" id="KW-1003">Cell membrane</keyword>
<dbReference type="Pfam" id="PF00528">
    <property type="entry name" value="BPD_transp_1"/>
    <property type="match status" value="1"/>
</dbReference>
<dbReference type="CDD" id="cd06261">
    <property type="entry name" value="TM_PBP2"/>
    <property type="match status" value="1"/>
</dbReference>
<evidence type="ECO:0000313" key="9">
    <source>
        <dbReference type="EMBL" id="MYC97435.1"/>
    </source>
</evidence>
<evidence type="ECO:0000256" key="6">
    <source>
        <dbReference type="ARBA" id="ARBA00023136"/>
    </source>
</evidence>
<dbReference type="GO" id="GO:0005886">
    <property type="term" value="C:plasma membrane"/>
    <property type="evidence" value="ECO:0007669"/>
    <property type="project" value="UniProtKB-SubCell"/>
</dbReference>
<comment type="similarity">
    <text evidence="7">Belongs to the binding-protein-dependent transport system permease family.</text>
</comment>
<dbReference type="PROSITE" id="PS50928">
    <property type="entry name" value="ABC_TM1"/>
    <property type="match status" value="1"/>
</dbReference>
<keyword evidence="2 7" id="KW-0813">Transport</keyword>
<evidence type="ECO:0000256" key="2">
    <source>
        <dbReference type="ARBA" id="ARBA00022448"/>
    </source>
</evidence>
<feature type="transmembrane region" description="Helical" evidence="7">
    <location>
        <begin position="146"/>
        <end position="164"/>
    </location>
</feature>
<gene>
    <name evidence="9" type="ORF">F4X14_20980</name>
</gene>
<dbReference type="EMBL" id="VXMH01000117">
    <property type="protein sequence ID" value="MYC97435.1"/>
    <property type="molecule type" value="Genomic_DNA"/>
</dbReference>
<evidence type="ECO:0000256" key="3">
    <source>
        <dbReference type="ARBA" id="ARBA00022475"/>
    </source>
</evidence>
<accession>A0A6B1DDV0</accession>
<organism evidence="9">
    <name type="scientific">Caldilineaceae bacterium SB0661_bin_32</name>
    <dbReference type="NCBI Taxonomy" id="2605255"/>
    <lineage>
        <taxon>Bacteria</taxon>
        <taxon>Bacillati</taxon>
        <taxon>Chloroflexota</taxon>
        <taxon>Caldilineae</taxon>
        <taxon>Caldilineales</taxon>
        <taxon>Caldilineaceae</taxon>
    </lineage>
</organism>
<name>A0A6B1DDV0_9CHLR</name>
<comment type="subcellular location">
    <subcellularLocation>
        <location evidence="1 7">Cell membrane</location>
        <topology evidence="1 7">Multi-pass membrane protein</topology>
    </subcellularLocation>
</comment>
<feature type="transmembrane region" description="Helical" evidence="7">
    <location>
        <begin position="89"/>
        <end position="113"/>
    </location>
</feature>
<keyword evidence="4 7" id="KW-0812">Transmembrane</keyword>
<evidence type="ECO:0000256" key="7">
    <source>
        <dbReference type="RuleBase" id="RU363032"/>
    </source>
</evidence>
<reference evidence="9" key="1">
    <citation type="submission" date="2019-09" db="EMBL/GenBank/DDBJ databases">
        <title>Characterisation of the sponge microbiome using genome-centric metagenomics.</title>
        <authorList>
            <person name="Engelberts J.P."/>
            <person name="Robbins S.J."/>
            <person name="De Goeij J.M."/>
            <person name="Aranda M."/>
            <person name="Bell S.C."/>
            <person name="Webster N.S."/>
        </authorList>
    </citation>
    <scope>NUCLEOTIDE SEQUENCE</scope>
    <source>
        <strain evidence="9">SB0661_bin_32</strain>
    </source>
</reference>
<keyword evidence="5 7" id="KW-1133">Transmembrane helix</keyword>
<feature type="domain" description="ABC transmembrane type-1" evidence="8">
    <location>
        <begin position="89"/>
        <end position="274"/>
    </location>
</feature>
<dbReference type="InterPro" id="IPR000515">
    <property type="entry name" value="MetI-like"/>
</dbReference>
<evidence type="ECO:0000256" key="5">
    <source>
        <dbReference type="ARBA" id="ARBA00022989"/>
    </source>
</evidence>
<proteinExistence type="inferred from homology"/>
<feature type="transmembrane region" description="Helical" evidence="7">
    <location>
        <begin position="251"/>
        <end position="274"/>
    </location>
</feature>